<sequence length="318" mass="33946">MFDLLVIGEINPDLIIQGSDVVPAFGQAEKLVEEATLTIGSSSVIMACGAARLGLKVAFIGLIGEDEFGRFMLRGMQQRGIDTSACVVDPTVQTGMSVILSGTTDRAILTYPGAIPLLKREQINGLSPRRSGSRILTQARHLHVGGYFLLDNLRPDLPTLFAAAKQHDMSTSLDTNWDPRERWDVAAMFPHCDLFLPNEEEVLHITQQADFAAGLDDLAAQIPTLAVKMGAKGGMAKQGETAVTSPPLKVNVIDTTGAGDSFDAGFIYGYLHSWTLQKSLHLATACGSLSTRAAGGTSAQPALAEALTHLDPKGFDKK</sequence>
<feature type="domain" description="Carbohydrate kinase PfkB" evidence="3">
    <location>
        <begin position="3"/>
        <end position="301"/>
    </location>
</feature>
<proteinExistence type="predicted"/>
<reference evidence="4" key="1">
    <citation type="submission" date="2018-06" db="EMBL/GenBank/DDBJ databases">
        <authorList>
            <person name="Zhirakovskaya E."/>
        </authorList>
    </citation>
    <scope>NUCLEOTIDE SEQUENCE</scope>
</reference>
<dbReference type="EMBL" id="UOEU01000845">
    <property type="protein sequence ID" value="VAW41449.1"/>
    <property type="molecule type" value="Genomic_DNA"/>
</dbReference>
<dbReference type="PROSITE" id="PS00584">
    <property type="entry name" value="PFKB_KINASES_2"/>
    <property type="match status" value="1"/>
</dbReference>
<keyword evidence="2 4" id="KW-0418">Kinase</keyword>
<evidence type="ECO:0000256" key="1">
    <source>
        <dbReference type="ARBA" id="ARBA00022679"/>
    </source>
</evidence>
<dbReference type="Gene3D" id="3.40.1190.20">
    <property type="match status" value="1"/>
</dbReference>
<dbReference type="AlphaFoldDB" id="A0A3B0VX12"/>
<dbReference type="InterPro" id="IPR029056">
    <property type="entry name" value="Ribokinase-like"/>
</dbReference>
<evidence type="ECO:0000313" key="4">
    <source>
        <dbReference type="EMBL" id="VAW41449.1"/>
    </source>
</evidence>
<evidence type="ECO:0000256" key="2">
    <source>
        <dbReference type="ARBA" id="ARBA00022777"/>
    </source>
</evidence>
<dbReference type="InterPro" id="IPR011611">
    <property type="entry name" value="PfkB_dom"/>
</dbReference>
<accession>A0A3B0VX12</accession>
<dbReference type="PANTHER" id="PTHR10584">
    <property type="entry name" value="SUGAR KINASE"/>
    <property type="match status" value="1"/>
</dbReference>
<dbReference type="EC" id="2.7.1.15" evidence="4"/>
<protein>
    <submittedName>
        <fullName evidence="4">Ribokinase</fullName>
        <ecNumber evidence="4">2.7.1.15</ecNumber>
    </submittedName>
</protein>
<dbReference type="PANTHER" id="PTHR10584:SF166">
    <property type="entry name" value="RIBOKINASE"/>
    <property type="match status" value="1"/>
</dbReference>
<dbReference type="Pfam" id="PF00294">
    <property type="entry name" value="PfkB"/>
    <property type="match status" value="1"/>
</dbReference>
<dbReference type="InterPro" id="IPR002173">
    <property type="entry name" value="Carboh/pur_kinase_PfkB_CS"/>
</dbReference>
<dbReference type="SUPFAM" id="SSF53613">
    <property type="entry name" value="Ribokinase-like"/>
    <property type="match status" value="1"/>
</dbReference>
<evidence type="ECO:0000259" key="3">
    <source>
        <dbReference type="Pfam" id="PF00294"/>
    </source>
</evidence>
<name>A0A3B0VX12_9ZZZZ</name>
<dbReference type="CDD" id="cd01166">
    <property type="entry name" value="KdgK"/>
    <property type="match status" value="1"/>
</dbReference>
<keyword evidence="1 4" id="KW-0808">Transferase</keyword>
<dbReference type="GO" id="GO:0004747">
    <property type="term" value="F:ribokinase activity"/>
    <property type="evidence" value="ECO:0007669"/>
    <property type="project" value="UniProtKB-EC"/>
</dbReference>
<organism evidence="4">
    <name type="scientific">hydrothermal vent metagenome</name>
    <dbReference type="NCBI Taxonomy" id="652676"/>
    <lineage>
        <taxon>unclassified sequences</taxon>
        <taxon>metagenomes</taxon>
        <taxon>ecological metagenomes</taxon>
    </lineage>
</organism>
<gene>
    <name evidence="4" type="ORF">MNBD_CHLOROFLEXI01-366</name>
</gene>